<keyword evidence="3 8" id="KW-0812">Transmembrane</keyword>
<organism evidence="12 13">
    <name type="scientific">Biomphalaria glabrata</name>
    <name type="common">Bloodfluke planorb</name>
    <name type="synonym">Freshwater snail</name>
    <dbReference type="NCBI Taxonomy" id="6526"/>
    <lineage>
        <taxon>Eukaryota</taxon>
        <taxon>Metazoa</taxon>
        <taxon>Spiralia</taxon>
        <taxon>Lophotrochozoa</taxon>
        <taxon>Mollusca</taxon>
        <taxon>Gastropoda</taxon>
        <taxon>Heterobranchia</taxon>
        <taxon>Euthyneura</taxon>
        <taxon>Panpulmonata</taxon>
        <taxon>Hygrophila</taxon>
        <taxon>Lymnaeoidea</taxon>
        <taxon>Planorbidae</taxon>
        <taxon>Biomphalaria</taxon>
    </lineage>
</organism>
<dbReference type="STRING" id="6526.A0A2C9LYH5"/>
<protein>
    <recommendedName>
        <fullName evidence="11">GOLD domain-containing protein</fullName>
    </recommendedName>
</protein>
<dbReference type="Pfam" id="PF01105">
    <property type="entry name" value="EMP24_GP25L"/>
    <property type="match status" value="1"/>
</dbReference>
<feature type="transmembrane region" description="Helical" evidence="9">
    <location>
        <begin position="207"/>
        <end position="227"/>
    </location>
</feature>
<evidence type="ECO:0000256" key="9">
    <source>
        <dbReference type="SAM" id="Phobius"/>
    </source>
</evidence>
<dbReference type="InterPro" id="IPR009038">
    <property type="entry name" value="GOLD_dom"/>
</dbReference>
<dbReference type="EnsemblMetazoa" id="BGLB036431-RA">
    <property type="protein sequence ID" value="BGLB036431-PA"/>
    <property type="gene ID" value="BGLB036431"/>
</dbReference>
<evidence type="ECO:0000256" key="7">
    <source>
        <dbReference type="ARBA" id="ARBA00037847"/>
    </source>
</evidence>
<evidence type="ECO:0000256" key="1">
    <source>
        <dbReference type="ARBA" id="ARBA00004479"/>
    </source>
</evidence>
<evidence type="ECO:0000313" key="13">
    <source>
        <dbReference type="Proteomes" id="UP000076420"/>
    </source>
</evidence>
<dbReference type="VEuPathDB" id="VectorBase:BGLAX_045133"/>
<dbReference type="SUPFAM" id="SSF101576">
    <property type="entry name" value="Supernatant protein factor (SPF), C-terminal domain"/>
    <property type="match status" value="1"/>
</dbReference>
<feature type="signal peptide" evidence="10">
    <location>
        <begin position="1"/>
        <end position="28"/>
    </location>
</feature>
<keyword evidence="6 9" id="KW-0472">Membrane</keyword>
<dbReference type="InterPro" id="IPR036598">
    <property type="entry name" value="GOLD_dom_sf"/>
</dbReference>
<dbReference type="InterPro" id="IPR015720">
    <property type="entry name" value="Emp24-like"/>
</dbReference>
<dbReference type="PANTHER" id="PTHR22811">
    <property type="entry name" value="TRANSMEMBRANE EMP24 DOMAIN-CONTAINING PROTEIN"/>
    <property type="match status" value="1"/>
</dbReference>
<dbReference type="Proteomes" id="UP000076420">
    <property type="component" value="Unassembled WGS sequence"/>
</dbReference>
<dbReference type="GO" id="GO:0016020">
    <property type="term" value="C:membrane"/>
    <property type="evidence" value="ECO:0007669"/>
    <property type="project" value="UniProtKB-SubCell"/>
</dbReference>
<dbReference type="PROSITE" id="PS50866">
    <property type="entry name" value="GOLD"/>
    <property type="match status" value="1"/>
</dbReference>
<gene>
    <name evidence="12" type="primary">106064585</name>
</gene>
<feature type="chain" id="PRO_5013401857" description="GOLD domain-containing protein" evidence="10">
    <location>
        <begin position="29"/>
        <end position="245"/>
    </location>
</feature>
<name>A0A2C9LYH5_BIOGL</name>
<evidence type="ECO:0000256" key="4">
    <source>
        <dbReference type="ARBA" id="ARBA00022729"/>
    </source>
</evidence>
<dbReference type="AlphaFoldDB" id="A0A2C9LYH5"/>
<keyword evidence="4 10" id="KW-0732">Signal</keyword>
<evidence type="ECO:0000259" key="11">
    <source>
        <dbReference type="PROSITE" id="PS50866"/>
    </source>
</evidence>
<evidence type="ECO:0000256" key="3">
    <source>
        <dbReference type="ARBA" id="ARBA00022692"/>
    </source>
</evidence>
<accession>A0A2C9LYH5</accession>
<evidence type="ECO:0000256" key="10">
    <source>
        <dbReference type="SAM" id="SignalP"/>
    </source>
</evidence>
<keyword evidence="5 9" id="KW-1133">Transmembrane helix</keyword>
<dbReference type="GO" id="GO:0012505">
    <property type="term" value="C:endomembrane system"/>
    <property type="evidence" value="ECO:0007669"/>
    <property type="project" value="UniProtKB-SubCell"/>
</dbReference>
<dbReference type="VEuPathDB" id="VectorBase:BGLB036431"/>
<proteinExistence type="inferred from homology"/>
<dbReference type="OrthoDB" id="10037706at2759"/>
<dbReference type="KEGG" id="bgt:106064585"/>
<evidence type="ECO:0000256" key="2">
    <source>
        <dbReference type="ARBA" id="ARBA00007104"/>
    </source>
</evidence>
<evidence type="ECO:0000256" key="6">
    <source>
        <dbReference type="ARBA" id="ARBA00023136"/>
    </source>
</evidence>
<dbReference type="SMART" id="SM01190">
    <property type="entry name" value="EMP24_GP25L"/>
    <property type="match status" value="1"/>
</dbReference>
<dbReference type="RefSeq" id="XP_013078643.2">
    <property type="nucleotide sequence ID" value="XM_013223189.2"/>
</dbReference>
<sequence>MIMKAIKKTVFLLLQLMVILCHVLLLNGERILGEENAEFDFDGLPGAQHEFKVYIPGSTEDCFFQPVAKGAKMHVNFEVLKGGSDNKVDFYIRDWEWRVIHHISYQSNGVYSLDDAPAGTYAICIDNAFNRFGHKLVYIFIVTFVMQEWVQFQQELGEVNILTANFSTSLQSVQESVSAVTEFQSSARFNVIRDYYLLNDINKYVQMWSVAQCVLIVVASLTQVFSLRRLFKTSAVTPTTSKPRA</sequence>
<comment type="subcellular location">
    <subcellularLocation>
        <location evidence="7">Endomembrane system</location>
        <topology evidence="7">Single-pass membrane protein</topology>
    </subcellularLocation>
    <subcellularLocation>
        <location evidence="1 8">Membrane</location>
        <topology evidence="1 8">Single-pass type I membrane protein</topology>
    </subcellularLocation>
</comment>
<evidence type="ECO:0000256" key="5">
    <source>
        <dbReference type="ARBA" id="ARBA00022989"/>
    </source>
</evidence>
<evidence type="ECO:0000256" key="8">
    <source>
        <dbReference type="RuleBase" id="RU003827"/>
    </source>
</evidence>
<reference evidence="12" key="1">
    <citation type="submission" date="2020-05" db="UniProtKB">
        <authorList>
            <consortium name="EnsemblMetazoa"/>
        </authorList>
    </citation>
    <scope>IDENTIFICATION</scope>
    <source>
        <strain evidence="12">BB02</strain>
    </source>
</reference>
<feature type="domain" description="GOLD" evidence="11">
    <location>
        <begin position="60"/>
        <end position="156"/>
    </location>
</feature>
<comment type="similarity">
    <text evidence="2 8">Belongs to the EMP24/GP25L family.</text>
</comment>
<evidence type="ECO:0000313" key="12">
    <source>
        <dbReference type="EnsemblMetazoa" id="BGLB036431-PA"/>
    </source>
</evidence>